<dbReference type="InterPro" id="IPR000320">
    <property type="entry name" value="Hedgehog_signalling_dom"/>
</dbReference>
<proteinExistence type="predicted"/>
<dbReference type="GO" id="GO:0010468">
    <property type="term" value="P:regulation of gene expression"/>
    <property type="evidence" value="ECO:0007669"/>
    <property type="project" value="TreeGrafter"/>
</dbReference>
<dbReference type="Pfam" id="PF01085">
    <property type="entry name" value="HH_signal"/>
    <property type="match status" value="1"/>
</dbReference>
<gene>
    <name evidence="3" type="ORF">V1264_021621</name>
</gene>
<dbReference type="InterPro" id="IPR050387">
    <property type="entry name" value="Hedgehog_Signaling"/>
</dbReference>
<evidence type="ECO:0000313" key="3">
    <source>
        <dbReference type="EMBL" id="KAK7087589.1"/>
    </source>
</evidence>
<dbReference type="SUPFAM" id="SSF55166">
    <property type="entry name" value="Hedgehog/DD-peptidase"/>
    <property type="match status" value="2"/>
</dbReference>
<dbReference type="EMBL" id="JBAMIC010004070">
    <property type="protein sequence ID" value="KAK7087589.1"/>
    <property type="molecule type" value="Genomic_DNA"/>
</dbReference>
<feature type="signal peptide" evidence="1">
    <location>
        <begin position="1"/>
        <end position="24"/>
    </location>
</feature>
<organism evidence="3 4">
    <name type="scientific">Littorina saxatilis</name>
    <dbReference type="NCBI Taxonomy" id="31220"/>
    <lineage>
        <taxon>Eukaryota</taxon>
        <taxon>Metazoa</taxon>
        <taxon>Spiralia</taxon>
        <taxon>Lophotrochozoa</taxon>
        <taxon>Mollusca</taxon>
        <taxon>Gastropoda</taxon>
        <taxon>Caenogastropoda</taxon>
        <taxon>Littorinimorpha</taxon>
        <taxon>Littorinoidea</taxon>
        <taxon>Littorinidae</taxon>
        <taxon>Littorina</taxon>
    </lineage>
</organism>
<protein>
    <recommendedName>
        <fullName evidence="2">Hedgehog N-terminal signalling domain-containing protein</fullName>
    </recommendedName>
</protein>
<evidence type="ECO:0000259" key="2">
    <source>
        <dbReference type="Pfam" id="PF01085"/>
    </source>
</evidence>
<dbReference type="PANTHER" id="PTHR11889:SF31">
    <property type="entry name" value="PROTEIN HEDGEHOG"/>
    <property type="match status" value="1"/>
</dbReference>
<feature type="chain" id="PRO_5042940025" description="Hedgehog N-terminal signalling domain-containing protein" evidence="1">
    <location>
        <begin position="25"/>
        <end position="1429"/>
    </location>
</feature>
<dbReference type="InterPro" id="IPR009045">
    <property type="entry name" value="Zn_M74/Hedgehog-like"/>
</dbReference>
<sequence>MAGRIYLPVRLVFLVTCLCPLVTSSTSIRHDFKHDVDVGEAESGERLQLHSQGHLADIIDLDSLPQVKRVVCAGNRLLLAMTDSAVAHGWREGQVVLGGPRWGCNATQTNSSGVQIYVRVSQVVFTVEGRRDVSSVDMVTIHHVPAGPFDMLKEASIFFRYEAGKLQRQNHHHQGRHSDQARLRFRRSVSNLVSNVLDNIDWHANFTSVIPLLDTGDEKVTLHKPWGQDGLTVTTGANAASVTDDFILFLDSLTGENRLSYTFDLVIKNVKGNPHVVRYISQFDVESKMVADATVKFTREMGVSYNTTVRESPKQELLRIPVVKTVGMPPVYLVVTSQSLVHASVRAYSSGASTLKTGYSGNGFVTLSQQFDPTLNKGSDVTSREWSMQPKEQSLDSQHRTEVDFSLYQKLMFNAAISWHYHDIDLELSPPAEMTLRPAVSLQSSRPGVARCVDSSVRVDTDVSTAASQLTVTAFGLQLWDVPLQPSMSRSLHLTDAALGQFCDARCDGPSELLADITGNNPVQTFSRSAQQFQSLQKLDGNLVQFVDPGKDASWCGAPGTTCHNCSAHAYNTPLAQTCATRLMTSRLATAISHLAELVQTEWPQKQLLIVEAWDEPTSQKPSGAHLSTSLYKLGRAATIALTTRSPGLPSLGQWSLERLGQLAVCAGLEQVKLDTGNSRLSIAVKEDGARDVMPGDVEGDESKDFWDAVKNMDVINLHPQCISAPHMTTGSRWPDVTGSPDSLIGPIEKELGRSSRKDMATLVQFNLDDGSLTFGPEGQQDNWCGTASRQCIADCTSASDSQEPWDWCSTRMMTPRLAIRLRTLQKLAEKEGIVVMVKLGFQEKSQTVATPADIFNEGRALKLSTVPVGNESTVASLAVCAGFDFVEISGDGHVMVYVITQHGYRAQTLEFLEGSSHMIASSAEFDDDEHAVPTEDLQEESDLPYLVDGGYQPDVFLSEHVTTRDVTSRDNRFFRLDELLLLCVEMVIDDFPSKLEIMKDSAYRTRSSNFLHNLDTRHVEEQWRHQTGQAVRLRPLPTSNSSLLLLAKSVLRVCPTLTQNRLKGIGLGCHGDSVYVDVRPLEHGGALGFVKVWESGNTSYCNDVIRLQGNLLTGGPVIQSEKSVTCKSRGLDPGMEFIASQMGQTDLCQVPKQAEFCDISRSKREEAADRLQEVLTASAGHGRLPRFDIISDIRACLVDNCGGCMGSGPTFDKKVKYCSRVVHKYLERAAAPYPDLKDVTTFFNTDTDETSVHGEACKTGKVCVEETIIYSLLMSTVTARFYPDPKSSVERELFDASINPTPLLDIAAQELAARASGMVTVFIHAERDTYALRNVMKVLLTFNKNVSLVDFQVAPGVDKDLVTSSIQRKITAWAGVICPEHSRFAVAPFMVVGMDPARHKRSAELSQIRNQVKSSIYDWESEWLKKML</sequence>
<dbReference type="Proteomes" id="UP001374579">
    <property type="component" value="Unassembled WGS sequence"/>
</dbReference>
<dbReference type="GO" id="GO:0005113">
    <property type="term" value="F:patched binding"/>
    <property type="evidence" value="ECO:0007669"/>
    <property type="project" value="TreeGrafter"/>
</dbReference>
<dbReference type="GO" id="GO:0007267">
    <property type="term" value="P:cell-cell signaling"/>
    <property type="evidence" value="ECO:0007669"/>
    <property type="project" value="InterPro"/>
</dbReference>
<dbReference type="GO" id="GO:0001708">
    <property type="term" value="P:cell fate specification"/>
    <property type="evidence" value="ECO:0007669"/>
    <property type="project" value="TreeGrafter"/>
</dbReference>
<feature type="domain" description="Hedgehog N-terminal signalling" evidence="2">
    <location>
        <begin position="577"/>
        <end position="673"/>
    </location>
</feature>
<evidence type="ECO:0000313" key="4">
    <source>
        <dbReference type="Proteomes" id="UP001374579"/>
    </source>
</evidence>
<reference evidence="3 4" key="1">
    <citation type="submission" date="2024-02" db="EMBL/GenBank/DDBJ databases">
        <title>Chromosome-scale genome assembly of the rough periwinkle Littorina saxatilis.</title>
        <authorList>
            <person name="De Jode A."/>
            <person name="Faria R."/>
            <person name="Formenti G."/>
            <person name="Sims Y."/>
            <person name="Smith T.P."/>
            <person name="Tracey A."/>
            <person name="Wood J.M.D."/>
            <person name="Zagrodzka Z.B."/>
            <person name="Johannesson K."/>
            <person name="Butlin R.K."/>
            <person name="Leder E.H."/>
        </authorList>
    </citation>
    <scope>NUCLEOTIDE SEQUENCE [LARGE SCALE GENOMIC DNA]</scope>
    <source>
        <strain evidence="3">Snail1</strain>
        <tissue evidence="3">Muscle</tissue>
    </source>
</reference>
<dbReference type="GO" id="GO:0005509">
    <property type="term" value="F:calcium ion binding"/>
    <property type="evidence" value="ECO:0007669"/>
    <property type="project" value="TreeGrafter"/>
</dbReference>
<dbReference type="Gene3D" id="3.30.1380.10">
    <property type="match status" value="2"/>
</dbReference>
<comment type="caution">
    <text evidence="3">The sequence shown here is derived from an EMBL/GenBank/DDBJ whole genome shotgun (WGS) entry which is preliminary data.</text>
</comment>
<dbReference type="GO" id="GO:0007224">
    <property type="term" value="P:smoothened signaling pathway"/>
    <property type="evidence" value="ECO:0007669"/>
    <property type="project" value="TreeGrafter"/>
</dbReference>
<evidence type="ECO:0000256" key="1">
    <source>
        <dbReference type="SAM" id="SignalP"/>
    </source>
</evidence>
<keyword evidence="1" id="KW-0732">Signal</keyword>
<dbReference type="PANTHER" id="PTHR11889">
    <property type="entry name" value="HEDGEHOG"/>
    <property type="match status" value="1"/>
</dbReference>
<dbReference type="GO" id="GO:0005615">
    <property type="term" value="C:extracellular space"/>
    <property type="evidence" value="ECO:0007669"/>
    <property type="project" value="TreeGrafter"/>
</dbReference>
<accession>A0AAN9FW36</accession>
<name>A0AAN9FW36_9CAEN</name>
<keyword evidence="4" id="KW-1185">Reference proteome</keyword>